<dbReference type="GO" id="GO:0016020">
    <property type="term" value="C:membrane"/>
    <property type="evidence" value="ECO:0007669"/>
    <property type="project" value="InterPro"/>
</dbReference>
<evidence type="ECO:0000313" key="2">
    <source>
        <dbReference type="Proteomes" id="UP000003835"/>
    </source>
</evidence>
<keyword evidence="2" id="KW-1185">Reference proteome</keyword>
<protein>
    <submittedName>
        <fullName evidence="1">Uncharacterized protein</fullName>
    </submittedName>
</protein>
<dbReference type="AlphaFoldDB" id="B4VH99"/>
<sequence length="125" mass="15049">MNKLTHFKPQAEFLCDSQGNILVDFIGKVENFKNDLSVVKRKVNYFGFIGHKLKSKHKYYAHYYNDKTIEIVNKVYWQDLKVFGYTFENSTWNQISYLFRDTLILSQYFNLEKIKFKLNKLSKLK</sequence>
<organism evidence="1 2">
    <name type="scientific">Coleofasciculus chthonoplastes PCC 7420</name>
    <dbReference type="NCBI Taxonomy" id="118168"/>
    <lineage>
        <taxon>Bacteria</taxon>
        <taxon>Bacillati</taxon>
        <taxon>Cyanobacteriota</taxon>
        <taxon>Cyanophyceae</taxon>
        <taxon>Coleofasciculales</taxon>
        <taxon>Coleofasciculaceae</taxon>
        <taxon>Coleofasciculus</taxon>
    </lineage>
</organism>
<dbReference type="InterPro" id="IPR005331">
    <property type="entry name" value="Sulfotransferase"/>
</dbReference>
<dbReference type="EMBL" id="DS989841">
    <property type="protein sequence ID" value="EDX78618.1"/>
    <property type="molecule type" value="Genomic_DNA"/>
</dbReference>
<gene>
    <name evidence="1" type="ORF">MC7420_7271</name>
</gene>
<dbReference type="HOGENOM" id="CLU_1988831_0_0_3"/>
<dbReference type="GO" id="GO:0008146">
    <property type="term" value="F:sulfotransferase activity"/>
    <property type="evidence" value="ECO:0007669"/>
    <property type="project" value="InterPro"/>
</dbReference>
<evidence type="ECO:0000313" key="1">
    <source>
        <dbReference type="EMBL" id="EDX78618.1"/>
    </source>
</evidence>
<dbReference type="Pfam" id="PF03567">
    <property type="entry name" value="Sulfotransfer_2"/>
    <property type="match status" value="1"/>
</dbReference>
<proteinExistence type="predicted"/>
<reference evidence="1 2" key="1">
    <citation type="submission" date="2008-07" db="EMBL/GenBank/DDBJ databases">
        <authorList>
            <person name="Tandeau de Marsac N."/>
            <person name="Ferriera S."/>
            <person name="Johnson J."/>
            <person name="Kravitz S."/>
            <person name="Beeson K."/>
            <person name="Sutton G."/>
            <person name="Rogers Y.-H."/>
            <person name="Friedman R."/>
            <person name="Frazier M."/>
            <person name="Venter J.C."/>
        </authorList>
    </citation>
    <scope>NUCLEOTIDE SEQUENCE [LARGE SCALE GENOMIC DNA]</scope>
    <source>
        <strain evidence="1 2">PCC 7420</strain>
    </source>
</reference>
<name>B4VH99_9CYAN</name>
<dbReference type="STRING" id="118168.MC7420_7271"/>
<accession>B4VH99</accession>
<dbReference type="Proteomes" id="UP000003835">
    <property type="component" value="Unassembled WGS sequence"/>
</dbReference>